<evidence type="ECO:0000256" key="5">
    <source>
        <dbReference type="RuleBase" id="RU365018"/>
    </source>
</evidence>
<evidence type="ECO:0000256" key="1">
    <source>
        <dbReference type="ARBA" id="ARBA00009988"/>
    </source>
</evidence>
<dbReference type="Gene3D" id="3.40.50.300">
    <property type="entry name" value="P-loop containing nucleotide triphosphate hydrolases"/>
    <property type="match status" value="2"/>
</dbReference>
<dbReference type="GO" id="GO:0005794">
    <property type="term" value="C:Golgi apparatus"/>
    <property type="evidence" value="ECO:0007669"/>
    <property type="project" value="TreeGrafter"/>
</dbReference>
<dbReference type="GO" id="GO:0008476">
    <property type="term" value="F:protein-tyrosine sulfotransferase activity"/>
    <property type="evidence" value="ECO:0007669"/>
    <property type="project" value="UniProtKB-EC"/>
</dbReference>
<dbReference type="OrthoDB" id="545675at2759"/>
<evidence type="ECO:0000256" key="4">
    <source>
        <dbReference type="ARBA" id="ARBA00048460"/>
    </source>
</evidence>
<dbReference type="PANTHER" id="PTHR12788:SF7">
    <property type="entry name" value="PROTEIN-TYROSINE SULFOTRANSFERASE-RELATED"/>
    <property type="match status" value="1"/>
</dbReference>
<evidence type="ECO:0000256" key="2">
    <source>
        <dbReference type="ARBA" id="ARBA00013262"/>
    </source>
</evidence>
<dbReference type="Proteomes" id="UP000270094">
    <property type="component" value="Unassembled WGS sequence"/>
</dbReference>
<dbReference type="AlphaFoldDB" id="A0A3P7JLV8"/>
<evidence type="ECO:0000313" key="7">
    <source>
        <dbReference type="Proteomes" id="UP000270094"/>
    </source>
</evidence>
<dbReference type="EMBL" id="UYYB01114505">
    <property type="protein sequence ID" value="VDM81783.1"/>
    <property type="molecule type" value="Genomic_DNA"/>
</dbReference>
<feature type="non-terminal residue" evidence="6">
    <location>
        <position position="135"/>
    </location>
</feature>
<name>A0A3P7JLV8_STRVU</name>
<dbReference type="EC" id="2.8.2.20" evidence="2 5"/>
<dbReference type="PANTHER" id="PTHR12788">
    <property type="entry name" value="PROTEIN-TYROSINE SULFOTRANSFERASE 2"/>
    <property type="match status" value="1"/>
</dbReference>
<evidence type="ECO:0000313" key="6">
    <source>
        <dbReference type="EMBL" id="VDM81783.1"/>
    </source>
</evidence>
<protein>
    <recommendedName>
        <fullName evidence="2 5">Protein-tyrosine sulfotransferase</fullName>
        <ecNumber evidence="2 5">2.8.2.20</ecNumber>
    </recommendedName>
</protein>
<dbReference type="InterPro" id="IPR026634">
    <property type="entry name" value="TPST-like"/>
</dbReference>
<reference evidence="6 7" key="1">
    <citation type="submission" date="2018-11" db="EMBL/GenBank/DDBJ databases">
        <authorList>
            <consortium name="Pathogen Informatics"/>
        </authorList>
    </citation>
    <scope>NUCLEOTIDE SEQUENCE [LARGE SCALE GENOMIC DNA]</scope>
</reference>
<evidence type="ECO:0000256" key="3">
    <source>
        <dbReference type="ARBA" id="ARBA00022679"/>
    </source>
</evidence>
<comment type="catalytic activity">
    <reaction evidence="4 5">
        <text>L-tyrosyl-[protein] + 3'-phosphoadenylyl sulfate = O-sulfo-L-tyrosine-[protein] + adenosine 3',5'-bisphosphate + H(+)</text>
        <dbReference type="Rhea" id="RHEA:16801"/>
        <dbReference type="Rhea" id="RHEA-COMP:10136"/>
        <dbReference type="Rhea" id="RHEA-COMP:11688"/>
        <dbReference type="ChEBI" id="CHEBI:15378"/>
        <dbReference type="ChEBI" id="CHEBI:46858"/>
        <dbReference type="ChEBI" id="CHEBI:58339"/>
        <dbReference type="ChEBI" id="CHEBI:58343"/>
        <dbReference type="ChEBI" id="CHEBI:65286"/>
        <dbReference type="EC" id="2.8.2.20"/>
    </reaction>
</comment>
<dbReference type="Pfam" id="PF13469">
    <property type="entry name" value="Sulfotransfer_3"/>
    <property type="match status" value="1"/>
</dbReference>
<comment type="similarity">
    <text evidence="1 5">Belongs to the protein sulfotransferase family.</text>
</comment>
<keyword evidence="7" id="KW-1185">Reference proteome</keyword>
<organism evidence="6 7">
    <name type="scientific">Strongylus vulgaris</name>
    <name type="common">Blood worm</name>
    <dbReference type="NCBI Taxonomy" id="40348"/>
    <lineage>
        <taxon>Eukaryota</taxon>
        <taxon>Metazoa</taxon>
        <taxon>Ecdysozoa</taxon>
        <taxon>Nematoda</taxon>
        <taxon>Chromadorea</taxon>
        <taxon>Rhabditida</taxon>
        <taxon>Rhabditina</taxon>
        <taxon>Rhabditomorpha</taxon>
        <taxon>Strongyloidea</taxon>
        <taxon>Strongylidae</taxon>
        <taxon>Strongylus</taxon>
    </lineage>
</organism>
<dbReference type="InterPro" id="IPR027417">
    <property type="entry name" value="P-loop_NTPase"/>
</dbReference>
<gene>
    <name evidence="6" type="ORF">SVUK_LOCUS16781</name>
</gene>
<proteinExistence type="inferred from homology"/>
<keyword evidence="3 5" id="KW-0808">Transferase</keyword>
<sequence>MAKRLCNKDPYTALHMTFLNQVFPKSKHILMIRDARAIIHSIIERKVPVYGYNHSDHRVMFPKSKHILMIRDARAIIHSIVERKVPVYGYNHSNHRVFYERLVQRTKEEALRILKFLNIPWSDDVLRHYEKIGKK</sequence>
<accession>A0A3P7JLV8</accession>
<comment type="function">
    <text evidence="5">Catalyzes the O-sulfation of tyrosine residues within acidic motifs of polypeptides, using 3'-phosphoadenylyl sulfate (PAPS) as cosubstrate.</text>
</comment>
<dbReference type="SUPFAM" id="SSF52540">
    <property type="entry name" value="P-loop containing nucleoside triphosphate hydrolases"/>
    <property type="match status" value="1"/>
</dbReference>